<reference evidence="2 3" key="1">
    <citation type="submission" date="2017-04" db="EMBL/GenBank/DDBJ databases">
        <authorList>
            <person name="Afonso C.L."/>
            <person name="Miller P.J."/>
            <person name="Scott M.A."/>
            <person name="Spackman E."/>
            <person name="Goraichik I."/>
            <person name="Dimitrov K.M."/>
            <person name="Suarez D.L."/>
            <person name="Swayne D.E."/>
        </authorList>
    </citation>
    <scope>NUCLEOTIDE SEQUENCE [LARGE SCALE GENOMIC DNA]</scope>
    <source>
        <strain evidence="2 3">DSM 5090</strain>
    </source>
</reference>
<keyword evidence="3" id="KW-1185">Reference proteome</keyword>
<dbReference type="OrthoDB" id="1681000at2"/>
<dbReference type="RefSeq" id="WP_084575492.1">
    <property type="nucleotide sequence ID" value="NZ_CP155572.1"/>
</dbReference>
<evidence type="ECO:0000313" key="3">
    <source>
        <dbReference type="Proteomes" id="UP000192738"/>
    </source>
</evidence>
<feature type="signal peptide" evidence="1">
    <location>
        <begin position="1"/>
        <end position="21"/>
    </location>
</feature>
<dbReference type="Proteomes" id="UP000192738">
    <property type="component" value="Unassembled WGS sequence"/>
</dbReference>
<sequence length="178" mass="19491">MKKQVIVCLSLLLLWTNVCFAGQSLLSPSPYVAVAVHIDTTSRDILGVDFLESGINRLIQAKFSLVMMDGMVLSGNSVLKDLKKSGIDDFNTADLGKLKNFGQTNDVAYVLLLTLHPLDVSADMKAFDVSKGDYIIGKKITQPKEAESKSGFMDNILTKFTLLIDSELDDVLKTITKS</sequence>
<dbReference type="AlphaFoldDB" id="A0A1W2B4A9"/>
<name>A0A1W2B4A9_9FIRM</name>
<organism evidence="2 3">
    <name type="scientific">Sporomusa malonica</name>
    <dbReference type="NCBI Taxonomy" id="112901"/>
    <lineage>
        <taxon>Bacteria</taxon>
        <taxon>Bacillati</taxon>
        <taxon>Bacillota</taxon>
        <taxon>Negativicutes</taxon>
        <taxon>Selenomonadales</taxon>
        <taxon>Sporomusaceae</taxon>
        <taxon>Sporomusa</taxon>
    </lineage>
</organism>
<proteinExistence type="predicted"/>
<feature type="chain" id="PRO_5013162117" evidence="1">
    <location>
        <begin position="22"/>
        <end position="178"/>
    </location>
</feature>
<keyword evidence="1" id="KW-0732">Signal</keyword>
<accession>A0A1W2B4A9</accession>
<gene>
    <name evidence="2" type="ORF">SAMN04488500_106306</name>
</gene>
<evidence type="ECO:0000256" key="1">
    <source>
        <dbReference type="SAM" id="SignalP"/>
    </source>
</evidence>
<evidence type="ECO:0000313" key="2">
    <source>
        <dbReference type="EMBL" id="SMC67630.1"/>
    </source>
</evidence>
<dbReference type="EMBL" id="FWXI01000006">
    <property type="protein sequence ID" value="SMC67630.1"/>
    <property type="molecule type" value="Genomic_DNA"/>
</dbReference>
<protein>
    <submittedName>
        <fullName evidence="2">Uncharacterized protein</fullName>
    </submittedName>
</protein>